<organism evidence="3 4">
    <name type="scientific">Faecalicatena orotica</name>
    <dbReference type="NCBI Taxonomy" id="1544"/>
    <lineage>
        <taxon>Bacteria</taxon>
        <taxon>Bacillati</taxon>
        <taxon>Bacillota</taxon>
        <taxon>Clostridia</taxon>
        <taxon>Lachnospirales</taxon>
        <taxon>Lachnospiraceae</taxon>
        <taxon>Faecalicatena</taxon>
    </lineage>
</organism>
<keyword evidence="1 3" id="KW-0378">Hydrolase</keyword>
<protein>
    <submittedName>
        <fullName evidence="3">Putative amidohydrolase</fullName>
    </submittedName>
</protein>
<evidence type="ECO:0000313" key="4">
    <source>
        <dbReference type="Proteomes" id="UP000245845"/>
    </source>
</evidence>
<evidence type="ECO:0000259" key="2">
    <source>
        <dbReference type="PROSITE" id="PS50263"/>
    </source>
</evidence>
<name>A0A2Y9BKG3_9FIRM</name>
<dbReference type="InterPro" id="IPR050345">
    <property type="entry name" value="Aliph_Amidase/BUP"/>
</dbReference>
<dbReference type="OrthoDB" id="9811121at2"/>
<dbReference type="RefSeq" id="WP_109732219.1">
    <property type="nucleotide sequence ID" value="NZ_BAAACK010000029.1"/>
</dbReference>
<gene>
    <name evidence="3" type="ORF">A8806_11025</name>
</gene>
<dbReference type="Proteomes" id="UP000245845">
    <property type="component" value="Unassembled WGS sequence"/>
</dbReference>
<dbReference type="Gene3D" id="3.60.110.10">
    <property type="entry name" value="Carbon-nitrogen hydrolase"/>
    <property type="match status" value="1"/>
</dbReference>
<dbReference type="SUPFAM" id="SSF56317">
    <property type="entry name" value="Carbon-nitrogen hydrolase"/>
    <property type="match status" value="1"/>
</dbReference>
<proteinExistence type="predicted"/>
<evidence type="ECO:0000256" key="1">
    <source>
        <dbReference type="ARBA" id="ARBA00022801"/>
    </source>
</evidence>
<dbReference type="AlphaFoldDB" id="A0A2Y9BKG3"/>
<dbReference type="GO" id="GO:0016811">
    <property type="term" value="F:hydrolase activity, acting on carbon-nitrogen (but not peptide) bonds, in linear amides"/>
    <property type="evidence" value="ECO:0007669"/>
    <property type="project" value="TreeGrafter"/>
</dbReference>
<dbReference type="EMBL" id="QGDL01000010">
    <property type="protein sequence ID" value="PWJ27852.1"/>
    <property type="molecule type" value="Genomic_DNA"/>
</dbReference>
<dbReference type="PANTHER" id="PTHR43674:SF16">
    <property type="entry name" value="CARBON-NITROGEN FAMILY, PUTATIVE (AFU_ORTHOLOGUE AFUA_5G02350)-RELATED"/>
    <property type="match status" value="1"/>
</dbReference>
<evidence type="ECO:0000313" key="3">
    <source>
        <dbReference type="EMBL" id="PWJ27852.1"/>
    </source>
</evidence>
<sequence length="274" mass="31126">MGRKVTVGLVQMDCVLMDKEKNIARMLEFLKEASEKHTDIICFPEMCTTGYSPDLIQGKYLELAEEPDGETFQILSKRAKEYGMYIAAPIVLKSTMPGVLYNGLIMVGKDGSLMGTYNKTHLWAGERFWFRSGSEYPVFQTEFGKVGMMICYDGGFPEVSRILTLKGAELILCPSAFPIWDKDMWDIYFASRSLENGCFVAGINRVGTEGKCEMFGNNKIYNPRGKLLAEAPVNEEALLTCTVDLDEVAYYRENEVVYLRDRRPETYEIISELY</sequence>
<dbReference type="InterPro" id="IPR036526">
    <property type="entry name" value="C-N_Hydrolase_sf"/>
</dbReference>
<dbReference type="Pfam" id="PF00795">
    <property type="entry name" value="CN_hydrolase"/>
    <property type="match status" value="1"/>
</dbReference>
<dbReference type="PANTHER" id="PTHR43674">
    <property type="entry name" value="NITRILASE C965.09-RELATED"/>
    <property type="match status" value="1"/>
</dbReference>
<keyword evidence="4" id="KW-1185">Reference proteome</keyword>
<dbReference type="InterPro" id="IPR003010">
    <property type="entry name" value="C-N_Hydrolase"/>
</dbReference>
<dbReference type="PROSITE" id="PS50263">
    <property type="entry name" value="CN_HYDROLASE"/>
    <property type="match status" value="1"/>
</dbReference>
<reference evidence="3 4" key="1">
    <citation type="submission" date="2018-05" db="EMBL/GenBank/DDBJ databases">
        <title>The Hungate 1000. A catalogue of reference genomes from the rumen microbiome.</title>
        <authorList>
            <person name="Kelly W."/>
        </authorList>
    </citation>
    <scope>NUCLEOTIDE SEQUENCE [LARGE SCALE GENOMIC DNA]</scope>
    <source>
        <strain evidence="3 4">NLAE-zl-C242</strain>
    </source>
</reference>
<feature type="domain" description="CN hydrolase" evidence="2">
    <location>
        <begin position="5"/>
        <end position="245"/>
    </location>
</feature>
<comment type="caution">
    <text evidence="3">The sequence shown here is derived from an EMBL/GenBank/DDBJ whole genome shotgun (WGS) entry which is preliminary data.</text>
</comment>
<accession>A0A2Y9BKG3</accession>